<dbReference type="InterPro" id="IPR001055">
    <property type="entry name" value="Adrenodoxin-like"/>
</dbReference>
<dbReference type="PRINTS" id="PR00355">
    <property type="entry name" value="ADRENODOXIN"/>
</dbReference>
<evidence type="ECO:0000256" key="4">
    <source>
        <dbReference type="ARBA" id="ARBA00023004"/>
    </source>
</evidence>
<name>A0ABW5DAZ8_9BACT</name>
<evidence type="ECO:0000256" key="3">
    <source>
        <dbReference type="ARBA" id="ARBA00022723"/>
    </source>
</evidence>
<evidence type="ECO:0000256" key="6">
    <source>
        <dbReference type="ARBA" id="ARBA00034078"/>
    </source>
</evidence>
<evidence type="ECO:0000256" key="2">
    <source>
        <dbReference type="ARBA" id="ARBA00022714"/>
    </source>
</evidence>
<keyword evidence="3" id="KW-0479">Metal-binding</keyword>
<gene>
    <name evidence="8" type="ORF">ACFSSA_08975</name>
</gene>
<evidence type="ECO:0000313" key="8">
    <source>
        <dbReference type="EMBL" id="MFD2256806.1"/>
    </source>
</evidence>
<dbReference type="PROSITE" id="PS51085">
    <property type="entry name" value="2FE2S_FER_2"/>
    <property type="match status" value="1"/>
</dbReference>
<comment type="similarity">
    <text evidence="1">Belongs to the adrenodoxin/putidaredoxin family.</text>
</comment>
<accession>A0ABW5DAZ8</accession>
<keyword evidence="9" id="KW-1185">Reference proteome</keyword>
<reference evidence="9" key="1">
    <citation type="journal article" date="2019" name="Int. J. Syst. Evol. Microbiol.">
        <title>The Global Catalogue of Microorganisms (GCM) 10K type strain sequencing project: providing services to taxonomists for standard genome sequencing and annotation.</title>
        <authorList>
            <consortium name="The Broad Institute Genomics Platform"/>
            <consortium name="The Broad Institute Genome Sequencing Center for Infectious Disease"/>
            <person name="Wu L."/>
            <person name="Ma J."/>
        </authorList>
    </citation>
    <scope>NUCLEOTIDE SEQUENCE [LARGE SCALE GENOMIC DNA]</scope>
    <source>
        <strain evidence="9">CGMCC 4.7106</strain>
    </source>
</reference>
<sequence>MARVIFISPDGDKTEIEAECGSVMELAVEHDIEGIDGSCGGVCSCATCHVKVGREWLARTGPATDTEKDILSFEDNVDERSRLCCQIELTDELDGLVVETIAR</sequence>
<evidence type="ECO:0000313" key="9">
    <source>
        <dbReference type="Proteomes" id="UP001597375"/>
    </source>
</evidence>
<dbReference type="Proteomes" id="UP001597375">
    <property type="component" value="Unassembled WGS sequence"/>
</dbReference>
<dbReference type="EMBL" id="JBHUIT010000016">
    <property type="protein sequence ID" value="MFD2256806.1"/>
    <property type="molecule type" value="Genomic_DNA"/>
</dbReference>
<organism evidence="8 9">
    <name type="scientific">Luteolibacter algae</name>
    <dbReference type="NCBI Taxonomy" id="454151"/>
    <lineage>
        <taxon>Bacteria</taxon>
        <taxon>Pseudomonadati</taxon>
        <taxon>Verrucomicrobiota</taxon>
        <taxon>Verrucomicrobiia</taxon>
        <taxon>Verrucomicrobiales</taxon>
        <taxon>Verrucomicrobiaceae</taxon>
        <taxon>Luteolibacter</taxon>
    </lineage>
</organism>
<protein>
    <submittedName>
        <fullName evidence="8">2Fe-2S iron-sulfur cluster-binding protein</fullName>
    </submittedName>
</protein>
<dbReference type="PANTHER" id="PTHR23426:SF65">
    <property type="entry name" value="FERREDOXIN-2, MITOCHONDRIAL"/>
    <property type="match status" value="1"/>
</dbReference>
<dbReference type="Gene3D" id="3.10.20.30">
    <property type="match status" value="1"/>
</dbReference>
<proteinExistence type="inferred from homology"/>
<keyword evidence="5" id="KW-0411">Iron-sulfur</keyword>
<dbReference type="Pfam" id="PF00111">
    <property type="entry name" value="Fer2"/>
    <property type="match status" value="1"/>
</dbReference>
<dbReference type="InterPro" id="IPR036010">
    <property type="entry name" value="2Fe-2S_ferredoxin-like_sf"/>
</dbReference>
<comment type="caution">
    <text evidence="8">The sequence shown here is derived from an EMBL/GenBank/DDBJ whole genome shotgun (WGS) entry which is preliminary data.</text>
</comment>
<dbReference type="InterPro" id="IPR012675">
    <property type="entry name" value="Beta-grasp_dom_sf"/>
</dbReference>
<dbReference type="CDD" id="cd00207">
    <property type="entry name" value="fer2"/>
    <property type="match status" value="1"/>
</dbReference>
<keyword evidence="4" id="KW-0408">Iron</keyword>
<dbReference type="PANTHER" id="PTHR23426">
    <property type="entry name" value="FERREDOXIN/ADRENODOXIN"/>
    <property type="match status" value="1"/>
</dbReference>
<dbReference type="SUPFAM" id="SSF54292">
    <property type="entry name" value="2Fe-2S ferredoxin-like"/>
    <property type="match status" value="1"/>
</dbReference>
<dbReference type="InterPro" id="IPR001041">
    <property type="entry name" value="2Fe-2S_ferredoxin-type"/>
</dbReference>
<evidence type="ECO:0000259" key="7">
    <source>
        <dbReference type="PROSITE" id="PS51085"/>
    </source>
</evidence>
<evidence type="ECO:0000256" key="1">
    <source>
        <dbReference type="ARBA" id="ARBA00010914"/>
    </source>
</evidence>
<evidence type="ECO:0000256" key="5">
    <source>
        <dbReference type="ARBA" id="ARBA00023014"/>
    </source>
</evidence>
<feature type="domain" description="2Fe-2S ferredoxin-type" evidence="7">
    <location>
        <begin position="2"/>
        <end position="103"/>
    </location>
</feature>
<comment type="cofactor">
    <cofactor evidence="6">
        <name>[2Fe-2S] cluster</name>
        <dbReference type="ChEBI" id="CHEBI:190135"/>
    </cofactor>
</comment>
<dbReference type="RefSeq" id="WP_386820094.1">
    <property type="nucleotide sequence ID" value="NZ_JBHUIT010000016.1"/>
</dbReference>
<keyword evidence="2" id="KW-0001">2Fe-2S</keyword>